<name>R0JY84_ANAPL</name>
<feature type="signal peptide" evidence="1">
    <location>
        <begin position="1"/>
        <end position="21"/>
    </location>
</feature>
<accession>R0JY84</accession>
<gene>
    <name evidence="2" type="ORF">Anapl_13283</name>
</gene>
<feature type="chain" id="PRO_5004353796" evidence="1">
    <location>
        <begin position="22"/>
        <end position="290"/>
    </location>
</feature>
<dbReference type="Proteomes" id="UP000296049">
    <property type="component" value="Unassembled WGS sequence"/>
</dbReference>
<evidence type="ECO:0000256" key="1">
    <source>
        <dbReference type="SAM" id="SignalP"/>
    </source>
</evidence>
<sequence>MSSRTHGHCLVALVALSILRTQRHCRNSLILPSKASVARCPPPSFYLAITGGWHDMKCKVCFQIYQTGSSWAWCQACCRHLKETSADFGGLQNSCCVKKIKSKSVNSYLWDSPGCPRAQFPSELIDSIPVLVTQTAGHCWGAIHSPISSLYFKQALKILNSPIIHAVSIWTDDLFVFFWKMRNMHSAMGSAGDPFTASGGPAPPVLLHLMKLEGKLFKQGKLSIFVQKPKQWGSKIICNNTDKNRTWVPTDAKSLYSSKDPNKRAMLLLPHLWNGERWVGSSGVPRGGPD</sequence>
<dbReference type="EMBL" id="KB742951">
    <property type="protein sequence ID" value="EOB02551.1"/>
    <property type="molecule type" value="Genomic_DNA"/>
</dbReference>
<proteinExistence type="predicted"/>
<reference evidence="3" key="1">
    <citation type="journal article" date="2013" name="Nat. Genet.">
        <title>The duck genome and transcriptome provide insight into an avian influenza virus reservoir species.</title>
        <authorList>
            <person name="Huang Y."/>
            <person name="Li Y."/>
            <person name="Burt D.W."/>
            <person name="Chen H."/>
            <person name="Zhang Y."/>
            <person name="Qian W."/>
            <person name="Kim H."/>
            <person name="Gan S."/>
            <person name="Zhao Y."/>
            <person name="Li J."/>
            <person name="Yi K."/>
            <person name="Feng H."/>
            <person name="Zhu P."/>
            <person name="Li B."/>
            <person name="Liu Q."/>
            <person name="Fairley S."/>
            <person name="Magor K.E."/>
            <person name="Du Z."/>
            <person name="Hu X."/>
            <person name="Goodman L."/>
            <person name="Tafer H."/>
            <person name="Vignal A."/>
            <person name="Lee T."/>
            <person name="Kim K.W."/>
            <person name="Sheng Z."/>
            <person name="An Y."/>
            <person name="Searle S."/>
            <person name="Herrero J."/>
            <person name="Groenen M.A."/>
            <person name="Crooijmans R.P."/>
            <person name="Faraut T."/>
            <person name="Cai Q."/>
            <person name="Webster R.G."/>
            <person name="Aldridge J.R."/>
            <person name="Warren W.C."/>
            <person name="Bartschat S."/>
            <person name="Kehr S."/>
            <person name="Marz M."/>
            <person name="Stadler P.F."/>
            <person name="Smith J."/>
            <person name="Kraus R.H."/>
            <person name="Zhao Y."/>
            <person name="Ren L."/>
            <person name="Fei J."/>
            <person name="Morisson M."/>
            <person name="Kaiser P."/>
            <person name="Griffin D.K."/>
            <person name="Rao M."/>
            <person name="Pitel F."/>
            <person name="Wang J."/>
            <person name="Li N."/>
        </authorList>
    </citation>
    <scope>NUCLEOTIDE SEQUENCE [LARGE SCALE GENOMIC DNA]</scope>
</reference>
<evidence type="ECO:0000313" key="2">
    <source>
        <dbReference type="EMBL" id="EOB02551.1"/>
    </source>
</evidence>
<protein>
    <submittedName>
        <fullName evidence="2">Uncharacterized protein</fullName>
    </submittedName>
</protein>
<keyword evidence="3" id="KW-1185">Reference proteome</keyword>
<keyword evidence="1" id="KW-0732">Signal</keyword>
<organism evidence="2 3">
    <name type="scientific">Anas platyrhynchos</name>
    <name type="common">Mallard</name>
    <name type="synonym">Anas boschas</name>
    <dbReference type="NCBI Taxonomy" id="8839"/>
    <lineage>
        <taxon>Eukaryota</taxon>
        <taxon>Metazoa</taxon>
        <taxon>Chordata</taxon>
        <taxon>Craniata</taxon>
        <taxon>Vertebrata</taxon>
        <taxon>Euteleostomi</taxon>
        <taxon>Archelosauria</taxon>
        <taxon>Archosauria</taxon>
        <taxon>Dinosauria</taxon>
        <taxon>Saurischia</taxon>
        <taxon>Theropoda</taxon>
        <taxon>Coelurosauria</taxon>
        <taxon>Aves</taxon>
        <taxon>Neognathae</taxon>
        <taxon>Galloanserae</taxon>
        <taxon>Anseriformes</taxon>
        <taxon>Anatidae</taxon>
        <taxon>Anatinae</taxon>
        <taxon>Anas</taxon>
    </lineage>
</organism>
<evidence type="ECO:0000313" key="3">
    <source>
        <dbReference type="Proteomes" id="UP000296049"/>
    </source>
</evidence>
<dbReference type="AlphaFoldDB" id="R0JY84"/>